<accession>A0A0H3PLS1</accession>
<gene>
    <name evidence="1" type="ORF">CGSHi3655_05509</name>
</gene>
<proteinExistence type="predicted"/>
<dbReference type="EMBL" id="AAZF01000004">
    <property type="protein sequence ID" value="EDJ92798.1"/>
    <property type="molecule type" value="Genomic_DNA"/>
</dbReference>
<dbReference type="Proteomes" id="UP000003185">
    <property type="component" value="Unassembled WGS sequence"/>
</dbReference>
<comment type="caution">
    <text evidence="1">The sequence shown here is derived from an EMBL/GenBank/DDBJ whole genome shotgun (WGS) entry which is preliminary data.</text>
</comment>
<evidence type="ECO:0000313" key="2">
    <source>
        <dbReference type="Proteomes" id="UP000003185"/>
    </source>
</evidence>
<name>A0A0H3PLS1_HAEI3</name>
<evidence type="ECO:0000313" key="1">
    <source>
        <dbReference type="EMBL" id="EDJ92798.1"/>
    </source>
</evidence>
<reference evidence="1 2" key="1">
    <citation type="journal article" date="2007" name="Genome Biol.">
        <title>Characterization and modeling of the Haemophilus influenzae core and supragenomes based on the complete genomic sequences of Rd and 12 clinical nontypeable strains.</title>
        <authorList>
            <person name="Hogg J.S."/>
            <person name="Hu F.Z."/>
            <person name="Janto B."/>
            <person name="Boissy R."/>
            <person name="Hayes J."/>
            <person name="Keefe R."/>
            <person name="Post J.C."/>
            <person name="Ehrlich G.D."/>
        </authorList>
    </citation>
    <scope>NUCLEOTIDE SEQUENCE [LARGE SCALE GENOMIC DNA]</scope>
    <source>
        <strain evidence="2">NTHi 3655</strain>
    </source>
</reference>
<dbReference type="AlphaFoldDB" id="A0A0H3PLS1"/>
<protein>
    <submittedName>
        <fullName evidence="1">Uncharacterized protein</fullName>
    </submittedName>
</protein>
<sequence length="38" mass="4542">MHRSLKAALQPQNSFEAQQTFFSQFLREYNEERSHEGV</sequence>
<organism evidence="1 2">
    <name type="scientific">Haemophilus influenzae (strain NTHi 3655)</name>
    <dbReference type="NCBI Taxonomy" id="375177"/>
    <lineage>
        <taxon>Bacteria</taxon>
        <taxon>Pseudomonadati</taxon>
        <taxon>Pseudomonadota</taxon>
        <taxon>Gammaproteobacteria</taxon>
        <taxon>Pasteurellales</taxon>
        <taxon>Pasteurellaceae</taxon>
        <taxon>Haemophilus</taxon>
    </lineage>
</organism>